<dbReference type="AlphaFoldDB" id="A0A840IAP1"/>
<proteinExistence type="predicted"/>
<accession>A0A840IAP1</accession>
<gene>
    <name evidence="5" type="ORF">BDZ31_000894</name>
</gene>
<evidence type="ECO:0000313" key="6">
    <source>
        <dbReference type="Proteomes" id="UP000585272"/>
    </source>
</evidence>
<keyword evidence="3" id="KW-0804">Transcription</keyword>
<feature type="domain" description="HTH araC/xylS-type" evidence="4">
    <location>
        <begin position="6"/>
        <end position="105"/>
    </location>
</feature>
<evidence type="ECO:0000256" key="2">
    <source>
        <dbReference type="ARBA" id="ARBA00023125"/>
    </source>
</evidence>
<dbReference type="InterPro" id="IPR050204">
    <property type="entry name" value="AraC_XylS_family_regulators"/>
</dbReference>
<evidence type="ECO:0000259" key="4">
    <source>
        <dbReference type="PROSITE" id="PS01124"/>
    </source>
</evidence>
<evidence type="ECO:0000256" key="1">
    <source>
        <dbReference type="ARBA" id="ARBA00023015"/>
    </source>
</evidence>
<dbReference type="PANTHER" id="PTHR46796:SF13">
    <property type="entry name" value="HTH-TYPE TRANSCRIPTIONAL ACTIVATOR RHAS"/>
    <property type="match status" value="1"/>
</dbReference>
<organism evidence="5 6">
    <name type="scientific">Conexibacter arvalis</name>
    <dbReference type="NCBI Taxonomy" id="912552"/>
    <lineage>
        <taxon>Bacteria</taxon>
        <taxon>Bacillati</taxon>
        <taxon>Actinomycetota</taxon>
        <taxon>Thermoleophilia</taxon>
        <taxon>Solirubrobacterales</taxon>
        <taxon>Conexibacteraceae</taxon>
        <taxon>Conexibacter</taxon>
    </lineage>
</organism>
<dbReference type="EMBL" id="JACHNU010000001">
    <property type="protein sequence ID" value="MBB4661321.1"/>
    <property type="molecule type" value="Genomic_DNA"/>
</dbReference>
<dbReference type="RefSeq" id="WP_183339387.1">
    <property type="nucleotide sequence ID" value="NZ_JACHNU010000001.1"/>
</dbReference>
<dbReference type="GO" id="GO:0003700">
    <property type="term" value="F:DNA-binding transcription factor activity"/>
    <property type="evidence" value="ECO:0007669"/>
    <property type="project" value="InterPro"/>
</dbReference>
<evidence type="ECO:0000313" key="5">
    <source>
        <dbReference type="EMBL" id="MBB4661321.1"/>
    </source>
</evidence>
<dbReference type="Proteomes" id="UP000585272">
    <property type="component" value="Unassembled WGS sequence"/>
</dbReference>
<sequence>MADRLRELIDLVLASLDEPGTDGRALADRAHFSRDHLDRLLSAATGETPVGLRRRLLLERAAWQLRAAGASVSEAAAGSGYGSLAAFSRAFTRAYGVAPRGFPGSGRPVELEAPNGIHFHPPAGLLLPAPGAAGGAAGRARRSRDLADRLVTHHLDRVDELLRAAAALPAAELARPLRPGFVAVWFEGEEASAALMAQRLVRTLEVWGAAIAGEPEPQPRLDDAVPLEPAALRARFRPAARAFARHVRAIRDRGAWDDAFVDALCEPPQAFTYGGVVAHVVEFGAIRREMLASLLAELGADGLSSPDAIVWEQG</sequence>
<keyword evidence="1" id="KW-0805">Transcription regulation</keyword>
<dbReference type="SMART" id="SM00342">
    <property type="entry name" value="HTH_ARAC"/>
    <property type="match status" value="1"/>
</dbReference>
<dbReference type="Pfam" id="PF12833">
    <property type="entry name" value="HTH_18"/>
    <property type="match status" value="1"/>
</dbReference>
<dbReference type="PANTHER" id="PTHR46796">
    <property type="entry name" value="HTH-TYPE TRANSCRIPTIONAL ACTIVATOR RHAS-RELATED"/>
    <property type="match status" value="1"/>
</dbReference>
<dbReference type="InterPro" id="IPR009057">
    <property type="entry name" value="Homeodomain-like_sf"/>
</dbReference>
<reference evidence="5 6" key="1">
    <citation type="submission" date="2020-08" db="EMBL/GenBank/DDBJ databases">
        <title>Genomic Encyclopedia of Archaeal and Bacterial Type Strains, Phase II (KMG-II): from individual species to whole genera.</title>
        <authorList>
            <person name="Goeker M."/>
        </authorList>
    </citation>
    <scope>NUCLEOTIDE SEQUENCE [LARGE SCALE GENOMIC DNA]</scope>
    <source>
        <strain evidence="5 6">DSM 23288</strain>
    </source>
</reference>
<keyword evidence="6" id="KW-1185">Reference proteome</keyword>
<dbReference type="SUPFAM" id="SSF46689">
    <property type="entry name" value="Homeodomain-like"/>
    <property type="match status" value="1"/>
</dbReference>
<evidence type="ECO:0000256" key="3">
    <source>
        <dbReference type="ARBA" id="ARBA00023163"/>
    </source>
</evidence>
<comment type="caution">
    <text evidence="5">The sequence shown here is derived from an EMBL/GenBank/DDBJ whole genome shotgun (WGS) entry which is preliminary data.</text>
</comment>
<dbReference type="InterPro" id="IPR018060">
    <property type="entry name" value="HTH_AraC"/>
</dbReference>
<dbReference type="Gene3D" id="1.10.10.60">
    <property type="entry name" value="Homeodomain-like"/>
    <property type="match status" value="1"/>
</dbReference>
<name>A0A840IAP1_9ACTN</name>
<dbReference type="GO" id="GO:0043565">
    <property type="term" value="F:sequence-specific DNA binding"/>
    <property type="evidence" value="ECO:0007669"/>
    <property type="project" value="InterPro"/>
</dbReference>
<protein>
    <submittedName>
        <fullName evidence="5">AraC-like DNA-binding protein</fullName>
    </submittedName>
</protein>
<dbReference type="PROSITE" id="PS01124">
    <property type="entry name" value="HTH_ARAC_FAMILY_2"/>
    <property type="match status" value="1"/>
</dbReference>
<keyword evidence="2 5" id="KW-0238">DNA-binding</keyword>